<dbReference type="InterPro" id="IPR007219">
    <property type="entry name" value="XnlR_reg_dom"/>
</dbReference>
<dbReference type="Pfam" id="PF04082">
    <property type="entry name" value="Fungal_trans"/>
    <property type="match status" value="1"/>
</dbReference>
<dbReference type="SMART" id="SM00906">
    <property type="entry name" value="Fungal_trans"/>
    <property type="match status" value="1"/>
</dbReference>
<dbReference type="CDD" id="cd12148">
    <property type="entry name" value="fungal_TF_MHR"/>
    <property type="match status" value="1"/>
</dbReference>
<proteinExistence type="predicted"/>
<feature type="non-terminal residue" evidence="10">
    <location>
        <position position="612"/>
    </location>
</feature>
<evidence type="ECO:0000256" key="8">
    <source>
        <dbReference type="SAM" id="MobiDB-lite"/>
    </source>
</evidence>
<keyword evidence="2" id="KW-0479">Metal-binding</keyword>
<keyword evidence="5" id="KW-0238">DNA-binding</keyword>
<evidence type="ECO:0000313" key="11">
    <source>
        <dbReference type="Proteomes" id="UP000766486"/>
    </source>
</evidence>
<dbReference type="Proteomes" id="UP000766486">
    <property type="component" value="Unassembled WGS sequence"/>
</dbReference>
<dbReference type="InterPro" id="IPR001138">
    <property type="entry name" value="Zn2Cys6_DnaBD"/>
</dbReference>
<organism evidence="10 11">
    <name type="scientific">Bionectria ochroleuca</name>
    <name type="common">Gliocladium roseum</name>
    <dbReference type="NCBI Taxonomy" id="29856"/>
    <lineage>
        <taxon>Eukaryota</taxon>
        <taxon>Fungi</taxon>
        <taxon>Dikarya</taxon>
        <taxon>Ascomycota</taxon>
        <taxon>Pezizomycotina</taxon>
        <taxon>Sordariomycetes</taxon>
        <taxon>Hypocreomycetidae</taxon>
        <taxon>Hypocreales</taxon>
        <taxon>Bionectriaceae</taxon>
        <taxon>Clonostachys</taxon>
    </lineage>
</organism>
<protein>
    <recommendedName>
        <fullName evidence="9">Xylanolytic transcriptional activator regulatory domain-containing protein</fullName>
    </recommendedName>
</protein>
<evidence type="ECO:0000313" key="10">
    <source>
        <dbReference type="EMBL" id="VUC37189.1"/>
    </source>
</evidence>
<dbReference type="PANTHER" id="PTHR47782">
    <property type="entry name" value="ZN(II)2CYS6 TRANSCRIPTION FACTOR (EUROFUNG)-RELATED"/>
    <property type="match status" value="1"/>
</dbReference>
<evidence type="ECO:0000256" key="5">
    <source>
        <dbReference type="ARBA" id="ARBA00023125"/>
    </source>
</evidence>
<evidence type="ECO:0000256" key="2">
    <source>
        <dbReference type="ARBA" id="ARBA00022723"/>
    </source>
</evidence>
<keyword evidence="4" id="KW-0805">Transcription regulation</keyword>
<evidence type="ECO:0000256" key="4">
    <source>
        <dbReference type="ARBA" id="ARBA00023015"/>
    </source>
</evidence>
<evidence type="ECO:0000256" key="1">
    <source>
        <dbReference type="ARBA" id="ARBA00004123"/>
    </source>
</evidence>
<dbReference type="InterPro" id="IPR052202">
    <property type="entry name" value="Yeast_MetPath_Reg"/>
</dbReference>
<keyword evidence="3" id="KW-0862">Zinc</keyword>
<evidence type="ECO:0000259" key="9">
    <source>
        <dbReference type="SMART" id="SM00906"/>
    </source>
</evidence>
<evidence type="ECO:0000256" key="3">
    <source>
        <dbReference type="ARBA" id="ARBA00022833"/>
    </source>
</evidence>
<evidence type="ECO:0000256" key="6">
    <source>
        <dbReference type="ARBA" id="ARBA00023163"/>
    </source>
</evidence>
<sequence>MHQLQGKKCDEQIPACSTCRRNHLVCLVEDPATKRIQPRNYLETLEQRVVYLEGLLGLKDVPESPALPNHQGNLQRDQPARDDNDDGVSDLSSIVGTLSINAAGAEPHYLGSSSVFAFARFIKPSLLHHTIPFTPLDVSGQELSVPEPCLLPDYQTGIKLSNAYFENIHPQYPFLHEPTFRLWEAELNNSFETFSIMDYDPVRRYFLNMVYAVGALLLPEAGCSPEQLYTSAMLSIDAILCHDNLTHIQAILCAAAYSLRSSQGTSHWKLAGQALRQCISLGYHRHQKNRDPTMSKLQLEMQKRAFWSAYSMECSAAVMLGRPLSLHYQEIDAEVRFLTESVNGHGSMSPNSLNHCPIIARAVHGFKIRILFGRIQTSLYMDRTVNSLESRQSRVHALSAELAKWQASTPSPVLPPPPGGALSFFVTPDFYSASYNIALLHIHRLELTDKTNPASDDVFRKCLQAAKNICDSYRRQFFGRCLTYTWGALNDLFSAGLTYLYCLWVSPVMRGESRCDQVSSTCNNCTLVLVVLAERWKECAPFRDIFEDLASRTITMMADSGPRPGEAAVPLAPESSGHLDDLPQMVAAVPDLGFPPGTNLLLDGLMCQLTPQ</sequence>
<keyword evidence="6" id="KW-0804">Transcription</keyword>
<comment type="subcellular location">
    <subcellularLocation>
        <location evidence="1">Nucleus</location>
    </subcellularLocation>
</comment>
<dbReference type="CDD" id="cd00067">
    <property type="entry name" value="GAL4"/>
    <property type="match status" value="1"/>
</dbReference>
<dbReference type="Gene3D" id="4.10.240.10">
    <property type="entry name" value="Zn(2)-C6 fungal-type DNA-binding domain"/>
    <property type="match status" value="1"/>
</dbReference>
<dbReference type="InterPro" id="IPR036864">
    <property type="entry name" value="Zn2-C6_fun-type_DNA-bd_sf"/>
</dbReference>
<reference evidence="10 11" key="1">
    <citation type="submission" date="2019-06" db="EMBL/GenBank/DDBJ databases">
        <authorList>
            <person name="Broberg M."/>
        </authorList>
    </citation>
    <scope>NUCLEOTIDE SEQUENCE [LARGE SCALE GENOMIC DNA]</scope>
</reference>
<dbReference type="EMBL" id="CABFNS010000937">
    <property type="protein sequence ID" value="VUC37189.1"/>
    <property type="molecule type" value="Genomic_DNA"/>
</dbReference>
<feature type="region of interest" description="Disordered" evidence="8">
    <location>
        <begin position="62"/>
        <end position="88"/>
    </location>
</feature>
<accession>A0ABY6V0C6</accession>
<name>A0ABY6V0C6_BIOOC</name>
<evidence type="ECO:0000256" key="7">
    <source>
        <dbReference type="ARBA" id="ARBA00023242"/>
    </source>
</evidence>
<dbReference type="PANTHER" id="PTHR47782:SF12">
    <property type="entry name" value="ZN(II)2CYS6 TRANSCRIPTION FACTOR (EUROFUNG)"/>
    <property type="match status" value="1"/>
</dbReference>
<feature type="domain" description="Xylanolytic transcriptional activator regulatory" evidence="9">
    <location>
        <begin position="267"/>
        <end position="344"/>
    </location>
</feature>
<keyword evidence="7" id="KW-0539">Nucleus</keyword>
<gene>
    <name evidence="10" type="ORF">CLO192961_LOCUS466259</name>
</gene>
<keyword evidence="11" id="KW-1185">Reference proteome</keyword>
<comment type="caution">
    <text evidence="10">The sequence shown here is derived from an EMBL/GenBank/DDBJ whole genome shotgun (WGS) entry which is preliminary data.</text>
</comment>